<proteinExistence type="predicted"/>
<organism evidence="2 3">
    <name type="scientific">Datura stramonium</name>
    <name type="common">Jimsonweed</name>
    <name type="synonym">Common thornapple</name>
    <dbReference type="NCBI Taxonomy" id="4076"/>
    <lineage>
        <taxon>Eukaryota</taxon>
        <taxon>Viridiplantae</taxon>
        <taxon>Streptophyta</taxon>
        <taxon>Embryophyta</taxon>
        <taxon>Tracheophyta</taxon>
        <taxon>Spermatophyta</taxon>
        <taxon>Magnoliopsida</taxon>
        <taxon>eudicotyledons</taxon>
        <taxon>Gunneridae</taxon>
        <taxon>Pentapetalae</taxon>
        <taxon>asterids</taxon>
        <taxon>lamiids</taxon>
        <taxon>Solanales</taxon>
        <taxon>Solanaceae</taxon>
        <taxon>Solanoideae</taxon>
        <taxon>Datureae</taxon>
        <taxon>Datura</taxon>
    </lineage>
</organism>
<name>A0ABS8TNF9_DATST</name>
<dbReference type="EMBL" id="JACEIK010001827">
    <property type="protein sequence ID" value="MCD7472425.1"/>
    <property type="molecule type" value="Genomic_DNA"/>
</dbReference>
<dbReference type="Proteomes" id="UP000823775">
    <property type="component" value="Unassembled WGS sequence"/>
</dbReference>
<accession>A0ABS8TNF9</accession>
<protein>
    <submittedName>
        <fullName evidence="2">Uncharacterized protein</fullName>
    </submittedName>
</protein>
<sequence length="131" mass="14525">MSLPIGAGNTIQDFIVISDSDSDGGDSSKTHELTSVVETKSFLASVEFSQEIDPKDVTTHSIQTSQHIASPLRRSEEKRISSPAPVKDTIIPERSRTSKPPYRALKMRAINDYGVLKEKRERSTKRKKSAP</sequence>
<evidence type="ECO:0000313" key="3">
    <source>
        <dbReference type="Proteomes" id="UP000823775"/>
    </source>
</evidence>
<evidence type="ECO:0000256" key="1">
    <source>
        <dbReference type="SAM" id="MobiDB-lite"/>
    </source>
</evidence>
<evidence type="ECO:0000313" key="2">
    <source>
        <dbReference type="EMBL" id="MCD7472425.1"/>
    </source>
</evidence>
<gene>
    <name evidence="2" type="ORF">HAX54_013659</name>
</gene>
<feature type="region of interest" description="Disordered" evidence="1">
    <location>
        <begin position="55"/>
        <end position="100"/>
    </location>
</feature>
<reference evidence="2 3" key="1">
    <citation type="journal article" date="2021" name="BMC Genomics">
        <title>Datura genome reveals duplications of psychoactive alkaloid biosynthetic genes and high mutation rate following tissue culture.</title>
        <authorList>
            <person name="Rajewski A."/>
            <person name="Carter-House D."/>
            <person name="Stajich J."/>
            <person name="Litt A."/>
        </authorList>
    </citation>
    <scope>NUCLEOTIDE SEQUENCE [LARGE SCALE GENOMIC DNA]</scope>
    <source>
        <strain evidence="2">AR-01</strain>
    </source>
</reference>
<keyword evidence="3" id="KW-1185">Reference proteome</keyword>
<comment type="caution">
    <text evidence="2">The sequence shown here is derived from an EMBL/GenBank/DDBJ whole genome shotgun (WGS) entry which is preliminary data.</text>
</comment>
<feature type="compositionally biased region" description="Polar residues" evidence="1">
    <location>
        <begin position="59"/>
        <end position="68"/>
    </location>
</feature>